<evidence type="ECO:0000313" key="2">
    <source>
        <dbReference type="EMBL" id="MBP1859731.1"/>
    </source>
</evidence>
<organism evidence="2 3">
    <name type="scientific">Rhizobium herbae</name>
    <dbReference type="NCBI Taxonomy" id="508661"/>
    <lineage>
        <taxon>Bacteria</taxon>
        <taxon>Pseudomonadati</taxon>
        <taxon>Pseudomonadota</taxon>
        <taxon>Alphaproteobacteria</taxon>
        <taxon>Hyphomicrobiales</taxon>
        <taxon>Rhizobiaceae</taxon>
        <taxon>Rhizobium/Agrobacterium group</taxon>
        <taxon>Rhizobium</taxon>
    </lineage>
</organism>
<dbReference type="InterPro" id="IPR004360">
    <property type="entry name" value="Glyas_Fos-R_dOase_dom"/>
</dbReference>
<keyword evidence="2" id="KW-0560">Oxidoreductase</keyword>
<dbReference type="InterPro" id="IPR006311">
    <property type="entry name" value="TAT_signal"/>
</dbReference>
<accession>A0ABS4EPJ1</accession>
<dbReference type="Pfam" id="PF00903">
    <property type="entry name" value="Glyoxalase"/>
    <property type="match status" value="2"/>
</dbReference>
<dbReference type="CDD" id="cd16359">
    <property type="entry name" value="VOC_BsCatE_like_C"/>
    <property type="match status" value="1"/>
</dbReference>
<name>A0ABS4EPJ1_9HYPH</name>
<dbReference type="PROSITE" id="PS51819">
    <property type="entry name" value="VOC"/>
    <property type="match status" value="1"/>
</dbReference>
<dbReference type="EC" id="1.13.11.2" evidence="2"/>
<dbReference type="PANTHER" id="PTHR43279:SF1">
    <property type="entry name" value="CATECHOL-2,3-DIOXYGENASE"/>
    <property type="match status" value="1"/>
</dbReference>
<gene>
    <name evidence="2" type="ORF">J2Z75_003248</name>
</gene>
<feature type="domain" description="VOC" evidence="1">
    <location>
        <begin position="47"/>
        <end position="163"/>
    </location>
</feature>
<dbReference type="PROSITE" id="PS51318">
    <property type="entry name" value="TAT"/>
    <property type="match status" value="1"/>
</dbReference>
<dbReference type="GO" id="GO:0018577">
    <property type="term" value="F:catechol 2,3-dioxygenase activity"/>
    <property type="evidence" value="ECO:0007669"/>
    <property type="project" value="UniProtKB-EC"/>
</dbReference>
<dbReference type="PANTHER" id="PTHR43279">
    <property type="entry name" value="CATECHOL-2,3-DIOXYGENASE"/>
    <property type="match status" value="1"/>
</dbReference>
<dbReference type="CDD" id="cd07255">
    <property type="entry name" value="VOC_BsCatE_like_N"/>
    <property type="match status" value="1"/>
</dbReference>
<keyword evidence="3" id="KW-1185">Reference proteome</keyword>
<comment type="caution">
    <text evidence="2">The sequence shown here is derived from an EMBL/GenBank/DDBJ whole genome shotgun (WGS) entry which is preliminary data.</text>
</comment>
<dbReference type="SUPFAM" id="SSF54593">
    <property type="entry name" value="Glyoxalase/Bleomycin resistance protein/Dihydroxybiphenyl dioxygenase"/>
    <property type="match status" value="2"/>
</dbReference>
<dbReference type="InterPro" id="IPR037523">
    <property type="entry name" value="VOC_core"/>
</dbReference>
<evidence type="ECO:0000313" key="3">
    <source>
        <dbReference type="Proteomes" id="UP000823786"/>
    </source>
</evidence>
<sequence>MTGFDRRTFMKFSATALVTGAVATTAKAESPDMTEQAENHAVRMPAYVDHSHLVVRDLPMVSSWYQTIMGLSPIEKTASGETLGVAGRPLLTLTTQGNAAPAPRNAPGLFHTAFLVPDRNELGRWLAHIAHNNVPLQGASDHLVSEAIYLGDPEGNGIEVYRDRPRAEWNYIDDGMVKMATLPLDLQALYDEAPKDKWDGMADGTAIGHIHLQVSDIPQANAFFGDVLGLDLMATYPGASFFASGKYHHHVGANIWNSRGAAKRQANMTGLADYTVHFNDPAKLQNAIAKLDELEIPVTRNGDTVSLIDPWGIGLKLAA</sequence>
<dbReference type="Gene3D" id="3.10.180.10">
    <property type="entry name" value="2,3-Dihydroxybiphenyl 1,2-Dioxygenase, domain 1"/>
    <property type="match status" value="2"/>
</dbReference>
<evidence type="ECO:0000259" key="1">
    <source>
        <dbReference type="PROSITE" id="PS51819"/>
    </source>
</evidence>
<dbReference type="Proteomes" id="UP000823786">
    <property type="component" value="Unassembled WGS sequence"/>
</dbReference>
<dbReference type="InterPro" id="IPR029068">
    <property type="entry name" value="Glyas_Bleomycin-R_OHBP_Dase"/>
</dbReference>
<reference evidence="2 3" key="1">
    <citation type="submission" date="2021-03" db="EMBL/GenBank/DDBJ databases">
        <title>Genomic Encyclopedia of Type Strains, Phase IV (KMG-IV): sequencing the most valuable type-strain genomes for metagenomic binning, comparative biology and taxonomic classification.</title>
        <authorList>
            <person name="Goeker M."/>
        </authorList>
    </citation>
    <scope>NUCLEOTIDE SEQUENCE [LARGE SCALE GENOMIC DNA]</scope>
    <source>
        <strain evidence="2 3">DSM 26427</strain>
    </source>
</reference>
<protein>
    <submittedName>
        <fullName evidence="2">Catechol 2,3-dioxygenase</fullName>
        <ecNumber evidence="2">1.13.11.2</ecNumber>
    </submittedName>
</protein>
<dbReference type="EMBL" id="JAGGJV010000005">
    <property type="protein sequence ID" value="MBP1859731.1"/>
    <property type="molecule type" value="Genomic_DNA"/>
</dbReference>
<proteinExistence type="predicted"/>